<evidence type="ECO:0000256" key="2">
    <source>
        <dbReference type="SAM" id="MobiDB-lite"/>
    </source>
</evidence>
<feature type="region of interest" description="Disordered" evidence="2">
    <location>
        <begin position="252"/>
        <end position="271"/>
    </location>
</feature>
<feature type="region of interest" description="Disordered" evidence="2">
    <location>
        <begin position="282"/>
        <end position="344"/>
    </location>
</feature>
<dbReference type="eggNOG" id="ENOG502QWY6">
    <property type="taxonomic scope" value="Eukaryota"/>
</dbReference>
<name>K0RML4_THAOC</name>
<dbReference type="OMA" id="GGICCAN"/>
<organism evidence="3 4">
    <name type="scientific">Thalassiosira oceanica</name>
    <name type="common">Marine diatom</name>
    <dbReference type="NCBI Taxonomy" id="159749"/>
    <lineage>
        <taxon>Eukaryota</taxon>
        <taxon>Sar</taxon>
        <taxon>Stramenopiles</taxon>
        <taxon>Ochrophyta</taxon>
        <taxon>Bacillariophyta</taxon>
        <taxon>Coscinodiscophyceae</taxon>
        <taxon>Thalassiosirophycidae</taxon>
        <taxon>Thalassiosirales</taxon>
        <taxon>Thalassiosiraceae</taxon>
        <taxon>Thalassiosira</taxon>
    </lineage>
</organism>
<protein>
    <submittedName>
        <fullName evidence="3">Uncharacterized protein</fullName>
    </submittedName>
</protein>
<dbReference type="Proteomes" id="UP000266841">
    <property type="component" value="Unassembled WGS sequence"/>
</dbReference>
<dbReference type="AlphaFoldDB" id="K0RML4"/>
<feature type="compositionally biased region" description="Low complexity" evidence="2">
    <location>
        <begin position="329"/>
        <end position="344"/>
    </location>
</feature>
<accession>K0RML4</accession>
<dbReference type="OrthoDB" id="52503at2759"/>
<feature type="compositionally biased region" description="Acidic residues" evidence="2">
    <location>
        <begin position="261"/>
        <end position="271"/>
    </location>
</feature>
<evidence type="ECO:0000256" key="1">
    <source>
        <dbReference type="SAM" id="Coils"/>
    </source>
</evidence>
<gene>
    <name evidence="3" type="ORF">THAOC_26000</name>
</gene>
<evidence type="ECO:0000313" key="4">
    <source>
        <dbReference type="Proteomes" id="UP000266841"/>
    </source>
</evidence>
<keyword evidence="1" id="KW-0175">Coiled coil</keyword>
<dbReference type="EMBL" id="AGNL01035912">
    <property type="protein sequence ID" value="EJK54375.1"/>
    <property type="molecule type" value="Genomic_DNA"/>
</dbReference>
<keyword evidence="4" id="KW-1185">Reference proteome</keyword>
<reference evidence="3 4" key="1">
    <citation type="journal article" date="2012" name="Genome Biol.">
        <title>Genome and low-iron response of an oceanic diatom adapted to chronic iron limitation.</title>
        <authorList>
            <person name="Lommer M."/>
            <person name="Specht M."/>
            <person name="Roy A.S."/>
            <person name="Kraemer L."/>
            <person name="Andreson R."/>
            <person name="Gutowska M.A."/>
            <person name="Wolf J."/>
            <person name="Bergner S.V."/>
            <person name="Schilhabel M.B."/>
            <person name="Klostermeier U.C."/>
            <person name="Beiko R.G."/>
            <person name="Rosenstiel P."/>
            <person name="Hippler M."/>
            <person name="Laroche J."/>
        </authorList>
    </citation>
    <scope>NUCLEOTIDE SEQUENCE [LARGE SCALE GENOMIC DNA]</scope>
    <source>
        <strain evidence="3 4">CCMP1005</strain>
    </source>
</reference>
<sequence length="344" mass="37687">MSSYAAKYAANNAGKQASGLLEPLIGDDASDDSVDSDASSKLETVKRSPLEILKSAAGVGAVASAGAMVLAPQVVVFVMGGLCIANVPYAAFKESRIGKLPSLRSMNNKLREDANKLEDEVDVLSEEIDALEPEADRAAAVEEELREIANQQQVNVDKLVELVKENEIILQKMRDNLRQRIVQDIITIVVKSDTDNDQTIDRQEAKTLALRIRLTLQEYDVQFDSEKFLRAIGDNPSVPGVIAIVQKLLPKEKEATGDGGESSDSEGEESDDEMFDMFHMGAEDNRRGSVIMTGAEDDFGRTSLMKCDKRSPSKRMRAKSQRVRSIPERSVSSRSTVSSSDSEW</sequence>
<feature type="compositionally biased region" description="Basic residues" evidence="2">
    <location>
        <begin position="312"/>
        <end position="322"/>
    </location>
</feature>
<proteinExistence type="predicted"/>
<evidence type="ECO:0000313" key="3">
    <source>
        <dbReference type="EMBL" id="EJK54375.1"/>
    </source>
</evidence>
<feature type="coiled-coil region" evidence="1">
    <location>
        <begin position="100"/>
        <end position="134"/>
    </location>
</feature>
<comment type="caution">
    <text evidence="3">The sequence shown here is derived from an EMBL/GenBank/DDBJ whole genome shotgun (WGS) entry which is preliminary data.</text>
</comment>